<dbReference type="RefSeq" id="WP_147289157.1">
    <property type="nucleotide sequence ID" value="NZ_QQAZ01000022.1"/>
</dbReference>
<keyword evidence="2" id="KW-1185">Reference proteome</keyword>
<comment type="caution">
    <text evidence="1">The sequence shown here is derived from an EMBL/GenBank/DDBJ whole genome shotgun (WGS) entry which is preliminary data.</text>
</comment>
<proteinExistence type="predicted"/>
<accession>A0A370GJA6</accession>
<reference evidence="1 2" key="1">
    <citation type="submission" date="2018-07" db="EMBL/GenBank/DDBJ databases">
        <title>Genomic Encyclopedia of Type Strains, Phase IV (KMG-IV): sequencing the most valuable type-strain genomes for metagenomic binning, comparative biology and taxonomic classification.</title>
        <authorList>
            <person name="Goeker M."/>
        </authorList>
    </citation>
    <scope>NUCLEOTIDE SEQUENCE [LARGE SCALE GENOMIC DNA]</scope>
    <source>
        <strain evidence="1 2">DSM 44952</strain>
    </source>
</reference>
<protein>
    <submittedName>
        <fullName evidence="1">Uncharacterized protein</fullName>
    </submittedName>
</protein>
<gene>
    <name evidence="1" type="ORF">DFR68_12279</name>
</gene>
<dbReference type="EMBL" id="QQAZ01000022">
    <property type="protein sequence ID" value="RDI43316.1"/>
    <property type="molecule type" value="Genomic_DNA"/>
</dbReference>
<organism evidence="1 2">
    <name type="scientific">Nocardia mexicana</name>
    <dbReference type="NCBI Taxonomy" id="279262"/>
    <lineage>
        <taxon>Bacteria</taxon>
        <taxon>Bacillati</taxon>
        <taxon>Actinomycetota</taxon>
        <taxon>Actinomycetes</taxon>
        <taxon>Mycobacteriales</taxon>
        <taxon>Nocardiaceae</taxon>
        <taxon>Nocardia</taxon>
    </lineage>
</organism>
<dbReference type="AlphaFoldDB" id="A0A370GJA6"/>
<evidence type="ECO:0000313" key="2">
    <source>
        <dbReference type="Proteomes" id="UP000255355"/>
    </source>
</evidence>
<evidence type="ECO:0000313" key="1">
    <source>
        <dbReference type="EMBL" id="RDI43316.1"/>
    </source>
</evidence>
<dbReference type="STRING" id="1210089.GCA_001613165_06183"/>
<dbReference type="Proteomes" id="UP000255355">
    <property type="component" value="Unassembled WGS sequence"/>
</dbReference>
<dbReference type="OrthoDB" id="1150977at2"/>
<sequence>MHRLKLRPEIQMYPTWIYKDGIYDNVSPESVGVSDALAEALIKWSDRWDATYDLDNDPGNPQFSSPTAERLFWEDGQRLADRLRAELNGDWTVEFTPDQ</sequence>
<name>A0A370GJA6_9NOCA</name>